<evidence type="ECO:0000313" key="15">
    <source>
        <dbReference type="EMBL" id="SDK57438.1"/>
    </source>
</evidence>
<keyword evidence="9" id="KW-0066">ATP synthesis</keyword>
<dbReference type="PANTHER" id="PTHR33445">
    <property type="entry name" value="ATP SYNTHASE SUBUNIT B', CHLOROPLASTIC"/>
    <property type="match status" value="1"/>
</dbReference>
<dbReference type="AlphaFoldDB" id="A0A1G9D0H3"/>
<keyword evidence="4 13" id="KW-0812">Transmembrane</keyword>
<keyword evidence="5 13" id="KW-0375">Hydrogen ion transport</keyword>
<protein>
    <submittedName>
        <fullName evidence="15">F-type H+-transporting ATPase subunit b</fullName>
    </submittedName>
</protein>
<evidence type="ECO:0000256" key="1">
    <source>
        <dbReference type="ARBA" id="ARBA00005513"/>
    </source>
</evidence>
<keyword evidence="2 13" id="KW-0813">Transport</keyword>
<evidence type="ECO:0000256" key="9">
    <source>
        <dbReference type="ARBA" id="ARBA00023310"/>
    </source>
</evidence>
<evidence type="ECO:0000256" key="2">
    <source>
        <dbReference type="ARBA" id="ARBA00022448"/>
    </source>
</evidence>
<gene>
    <name evidence="15" type="ORF">SAMN05660337_0862</name>
</gene>
<dbReference type="RefSeq" id="WP_092158541.1">
    <property type="nucleotide sequence ID" value="NZ_FNGA01000001.1"/>
</dbReference>
<evidence type="ECO:0000256" key="13">
    <source>
        <dbReference type="RuleBase" id="RU003848"/>
    </source>
</evidence>
<proteinExistence type="inferred from homology"/>
<comment type="subcellular location">
    <subcellularLocation>
        <location evidence="12">Endomembrane system</location>
        <topology evidence="12">Single-pass membrane protein</topology>
    </subcellularLocation>
</comment>
<comment type="function">
    <text evidence="10">F(1)F(0) ATP synthase produces ATP from ADP in the presence of a proton or sodium gradient. F-type ATPases consist of two structural domains, F(1) containing the extramembraneous catalytic core and F(0) containing the membrane proton channel, linked together by a central stalk and a peripheral stalk. During catalysis, ATP synthesis in the catalytic domain of F(1) is coupled via a rotary mechanism of the central stalk subunits to proton translocation.</text>
</comment>
<evidence type="ECO:0000256" key="3">
    <source>
        <dbReference type="ARBA" id="ARBA00022547"/>
    </source>
</evidence>
<evidence type="ECO:0000256" key="5">
    <source>
        <dbReference type="ARBA" id="ARBA00022781"/>
    </source>
</evidence>
<dbReference type="GO" id="GO:0046961">
    <property type="term" value="F:proton-transporting ATPase activity, rotational mechanism"/>
    <property type="evidence" value="ECO:0007669"/>
    <property type="project" value="TreeGrafter"/>
</dbReference>
<comment type="similarity">
    <text evidence="1 13">Belongs to the ATPase B chain family.</text>
</comment>
<dbReference type="GO" id="GO:0015986">
    <property type="term" value="P:proton motive force-driven ATP synthesis"/>
    <property type="evidence" value="ECO:0007669"/>
    <property type="project" value="InterPro"/>
</dbReference>
<keyword evidence="7 13" id="KW-0406">Ion transport</keyword>
<dbReference type="CDD" id="cd06503">
    <property type="entry name" value="ATP-synt_Fo_b"/>
    <property type="match status" value="1"/>
</dbReference>
<keyword evidence="3 13" id="KW-0138">CF(0)</keyword>
<comment type="function">
    <text evidence="11">Component of the F(0) channel, it forms part of the peripheral stalk, linking F(1) to F(0). The b'-subunit is a diverged and duplicated form of b found in plants and photosynthetic bacteria.</text>
</comment>
<evidence type="ECO:0000256" key="8">
    <source>
        <dbReference type="ARBA" id="ARBA00023136"/>
    </source>
</evidence>
<evidence type="ECO:0000256" key="6">
    <source>
        <dbReference type="ARBA" id="ARBA00022989"/>
    </source>
</evidence>
<dbReference type="InterPro" id="IPR050059">
    <property type="entry name" value="ATP_synthase_B_chain"/>
</dbReference>
<dbReference type="OrthoDB" id="9794968at2"/>
<name>A0A1G9D0H3_9BACT</name>
<organism evidence="15 16">
    <name type="scientific">Maridesulfovibrio ferrireducens</name>
    <dbReference type="NCBI Taxonomy" id="246191"/>
    <lineage>
        <taxon>Bacteria</taxon>
        <taxon>Pseudomonadati</taxon>
        <taxon>Thermodesulfobacteriota</taxon>
        <taxon>Desulfovibrionia</taxon>
        <taxon>Desulfovibrionales</taxon>
        <taxon>Desulfovibrionaceae</taxon>
        <taxon>Maridesulfovibrio</taxon>
    </lineage>
</organism>
<sequence>MIDLDISFFIQLANFIITLLVLNLLMFRPIREIIRKRSELMSDQLSKVENFTNSANSKVKDYEVALDGTRREGMDIRNDFKEQGAKEEQALLSAAGKVATVTLKEARAEVASEKGAALKVLDGEIEAFAQKVTAKVLG</sequence>
<accession>A0A1G9D0H3</accession>
<dbReference type="Proteomes" id="UP000199053">
    <property type="component" value="Unassembled WGS sequence"/>
</dbReference>
<feature type="transmembrane region" description="Helical" evidence="14">
    <location>
        <begin position="6"/>
        <end position="27"/>
    </location>
</feature>
<dbReference type="PANTHER" id="PTHR33445:SF2">
    <property type="entry name" value="ATP SYNTHASE SUBUNIT B', CHLOROPLASTIC"/>
    <property type="match status" value="1"/>
</dbReference>
<keyword evidence="16" id="KW-1185">Reference proteome</keyword>
<evidence type="ECO:0000256" key="14">
    <source>
        <dbReference type="SAM" id="Phobius"/>
    </source>
</evidence>
<dbReference type="STRING" id="246191.SAMN05660337_0862"/>
<evidence type="ECO:0000256" key="4">
    <source>
        <dbReference type="ARBA" id="ARBA00022692"/>
    </source>
</evidence>
<evidence type="ECO:0000256" key="12">
    <source>
        <dbReference type="ARBA" id="ARBA00037847"/>
    </source>
</evidence>
<keyword evidence="8 14" id="KW-0472">Membrane</keyword>
<evidence type="ECO:0000256" key="10">
    <source>
        <dbReference type="ARBA" id="ARBA00025198"/>
    </source>
</evidence>
<dbReference type="GO" id="GO:0045259">
    <property type="term" value="C:proton-transporting ATP synthase complex"/>
    <property type="evidence" value="ECO:0007669"/>
    <property type="project" value="UniProtKB-KW"/>
</dbReference>
<evidence type="ECO:0000256" key="7">
    <source>
        <dbReference type="ARBA" id="ARBA00023065"/>
    </source>
</evidence>
<dbReference type="GO" id="GO:0012505">
    <property type="term" value="C:endomembrane system"/>
    <property type="evidence" value="ECO:0007669"/>
    <property type="project" value="UniProtKB-SubCell"/>
</dbReference>
<reference evidence="16" key="1">
    <citation type="submission" date="2016-10" db="EMBL/GenBank/DDBJ databases">
        <authorList>
            <person name="Varghese N."/>
            <person name="Submissions S."/>
        </authorList>
    </citation>
    <scope>NUCLEOTIDE SEQUENCE [LARGE SCALE GENOMIC DNA]</scope>
    <source>
        <strain evidence="16">DSM 16995</strain>
    </source>
</reference>
<evidence type="ECO:0000313" key="16">
    <source>
        <dbReference type="Proteomes" id="UP000199053"/>
    </source>
</evidence>
<dbReference type="InterPro" id="IPR002146">
    <property type="entry name" value="ATP_synth_b/b'su_bac/chlpt"/>
</dbReference>
<keyword evidence="6 14" id="KW-1133">Transmembrane helix</keyword>
<dbReference type="EMBL" id="FNGA01000001">
    <property type="protein sequence ID" value="SDK57438.1"/>
    <property type="molecule type" value="Genomic_DNA"/>
</dbReference>
<dbReference type="Pfam" id="PF00430">
    <property type="entry name" value="ATP-synt_B"/>
    <property type="match status" value="1"/>
</dbReference>
<evidence type="ECO:0000256" key="11">
    <source>
        <dbReference type="ARBA" id="ARBA00025614"/>
    </source>
</evidence>